<reference evidence="2 3" key="1">
    <citation type="submission" date="2020-08" db="EMBL/GenBank/DDBJ databases">
        <title>Genomic Encyclopedia of Type Strains, Phase IV (KMG-IV): sequencing the most valuable type-strain genomes for metagenomic binning, comparative biology and taxonomic classification.</title>
        <authorList>
            <person name="Goeker M."/>
        </authorList>
    </citation>
    <scope>NUCLEOTIDE SEQUENCE [LARGE SCALE GENOMIC DNA]</scope>
    <source>
        <strain evidence="2 3">DSM 16268</strain>
    </source>
</reference>
<keyword evidence="3" id="KW-1185">Reference proteome</keyword>
<proteinExistence type="predicted"/>
<dbReference type="AlphaFoldDB" id="A0A7W9FPX9"/>
<name>A0A7W9FPX9_9HYPH</name>
<dbReference type="RefSeq" id="WP_246429876.1">
    <property type="nucleotide sequence ID" value="NZ_JACHOO010000009.1"/>
</dbReference>
<evidence type="ECO:0000313" key="3">
    <source>
        <dbReference type="Proteomes" id="UP000523821"/>
    </source>
</evidence>
<comment type="caution">
    <text evidence="2">The sequence shown here is derived from an EMBL/GenBank/DDBJ whole genome shotgun (WGS) entry which is preliminary data.</text>
</comment>
<organism evidence="2 3">
    <name type="scientific">Prosthecomicrobium pneumaticum</name>
    <dbReference type="NCBI Taxonomy" id="81895"/>
    <lineage>
        <taxon>Bacteria</taxon>
        <taxon>Pseudomonadati</taxon>
        <taxon>Pseudomonadota</taxon>
        <taxon>Alphaproteobacteria</taxon>
        <taxon>Hyphomicrobiales</taxon>
        <taxon>Kaistiaceae</taxon>
        <taxon>Prosthecomicrobium</taxon>
    </lineage>
</organism>
<evidence type="ECO:0000259" key="1">
    <source>
        <dbReference type="Pfam" id="PF10074"/>
    </source>
</evidence>
<dbReference type="EMBL" id="JACHOO010000009">
    <property type="protein sequence ID" value="MBB5754707.1"/>
    <property type="molecule type" value="Genomic_DNA"/>
</dbReference>
<dbReference type="Proteomes" id="UP000523821">
    <property type="component" value="Unassembled WGS sequence"/>
</dbReference>
<dbReference type="InterPro" id="IPR018754">
    <property type="entry name" value="RovC-like_DNA-bd"/>
</dbReference>
<sequence>MAHSHRLLPDARITAQQRRRLRRMLQAVDGHSEGASYRQIAEAIFGQSRIAETPWKTSALRDATIDLVKDGLALTAGGYRSLLKRRRRL</sequence>
<evidence type="ECO:0000313" key="2">
    <source>
        <dbReference type="EMBL" id="MBB5754707.1"/>
    </source>
</evidence>
<feature type="domain" description="T6SS Transcription factor RovC-like DNA binding" evidence="1">
    <location>
        <begin position="8"/>
        <end position="84"/>
    </location>
</feature>
<protein>
    <recommendedName>
        <fullName evidence="1">T6SS Transcription factor RovC-like DNA binding domain-containing protein</fullName>
    </recommendedName>
</protein>
<gene>
    <name evidence="2" type="ORF">GGQ63_003795</name>
</gene>
<dbReference type="Pfam" id="PF10074">
    <property type="entry name" value="RovC_DNA-bd"/>
    <property type="match status" value="1"/>
</dbReference>
<accession>A0A7W9FPX9</accession>